<dbReference type="Gene3D" id="1.10.10.10">
    <property type="entry name" value="Winged helix-like DNA-binding domain superfamily/Winged helix DNA-binding domain"/>
    <property type="match status" value="1"/>
</dbReference>
<dbReference type="EMBL" id="BAYM01000009">
    <property type="protein sequence ID" value="GAN35623.1"/>
    <property type="molecule type" value="Genomic_DNA"/>
</dbReference>
<proteinExistence type="predicted"/>
<comment type="caution">
    <text evidence="2">The sequence shown here is derived from an EMBL/GenBank/DDBJ whole genome shotgun (WGS) entry which is preliminary data.</text>
</comment>
<gene>
    <name evidence="2" type="ORF">LC0644_0212</name>
</gene>
<dbReference type="Gene3D" id="3.30.565.60">
    <property type="match status" value="1"/>
</dbReference>
<feature type="domain" description="Schlafen AlbA-2" evidence="1">
    <location>
        <begin position="4"/>
        <end position="127"/>
    </location>
</feature>
<dbReference type="InterPro" id="IPR036388">
    <property type="entry name" value="WH-like_DNA-bd_sf"/>
</dbReference>
<reference evidence="3" key="1">
    <citation type="submission" date="2014-05" db="EMBL/GenBank/DDBJ databases">
        <title>Whole genome sequencing of Lactobacillus casei NRIC0644.</title>
        <authorList>
            <person name="Atarashi H."/>
            <person name="Yoshida Y."/>
            <person name="Fujimura S."/>
            <person name="Tanaka N."/>
            <person name="Shiwa Y."/>
            <person name="Yoshikawa H."/>
            <person name="Okada S."/>
            <person name="Nakagawa J."/>
        </authorList>
    </citation>
    <scope>NUCLEOTIDE SEQUENCE [LARGE SCALE GENOMIC DNA]</scope>
    <source>
        <strain evidence="3">NRIC0644</strain>
    </source>
</reference>
<dbReference type="Pfam" id="PF04326">
    <property type="entry name" value="SLFN_AlbA_2"/>
    <property type="match status" value="1"/>
</dbReference>
<dbReference type="Pfam" id="PF13749">
    <property type="entry name" value="HATPase_c_4"/>
    <property type="match status" value="1"/>
</dbReference>
<dbReference type="Gene3D" id="3.30.950.30">
    <property type="entry name" value="Schlafen, AAA domain"/>
    <property type="match status" value="1"/>
</dbReference>
<protein>
    <submittedName>
        <fullName evidence="2">Mobile genetic element</fullName>
    </submittedName>
</protein>
<dbReference type="PANTHER" id="PTHR30595:SF6">
    <property type="entry name" value="SCHLAFEN ALBA-2 DOMAIN-CONTAINING PROTEIN"/>
    <property type="match status" value="1"/>
</dbReference>
<dbReference type="RefSeq" id="WP_237754759.1">
    <property type="nucleotide sequence ID" value="NZ_BAYM01000009.1"/>
</dbReference>
<name>A0A0C9QAC0_LACPA</name>
<dbReference type="PANTHER" id="PTHR30595">
    <property type="entry name" value="GLPR-RELATED TRANSCRIPTIONAL REPRESSOR"/>
    <property type="match status" value="1"/>
</dbReference>
<evidence type="ECO:0000259" key="1">
    <source>
        <dbReference type="Pfam" id="PF04326"/>
    </source>
</evidence>
<dbReference type="InterPro" id="IPR007421">
    <property type="entry name" value="Schlafen_AlbA_2_dom"/>
</dbReference>
<sequence>MQPEGVDLEYKKSKNSLPKDFWPTYSAFANTRGGLIVLGVDEPEKGKFVIEGVQSPSKVIAELTSLVTNPKKVSACLISDKDVVIRSVNHKTVIEVSIRQADYYQKPVFLNGSRDSCYVRLGDGDKRPSAGQYKYMVANSQQYVDTELLENYTVDDLDLNSLEEYRNLMIKNTARNELSSLSPQDFLEHLGCFQIDRRDAKRSYKMTTGCLLFFGKFNAIIQRFPGFQLDYFRKSSSYDEKWKRRISSGDMNYPELNIFSFYVLVLKALTDDISDRFTQASDLTRGPYYSHMKLAVKEALVNTLMHAYYDSDTPIKIFDYDDYYEFFNPGDMRVTKEEFIHGSDSVSRNSIISLLLRRVGIAEKAGSGGPTIFNAAQANHLRTPDIIRKTDSTTLRIWKIDLLSSLKGLTHDQVTVVTYAMENSSKISIKGLLKTTNLSEFKARKAVKELVENKILQQYGNGKATRYFLNTNEETGILGYKMMLKKFEDQFNK</sequence>
<accession>A0A0C9QAC0</accession>
<organism evidence="2 3">
    <name type="scientific">Lacticaseibacillus paracasei NRIC 0644</name>
    <dbReference type="NCBI Taxonomy" id="1435038"/>
    <lineage>
        <taxon>Bacteria</taxon>
        <taxon>Bacillati</taxon>
        <taxon>Bacillota</taxon>
        <taxon>Bacilli</taxon>
        <taxon>Lactobacillales</taxon>
        <taxon>Lactobacillaceae</taxon>
        <taxon>Lacticaseibacillus</taxon>
    </lineage>
</organism>
<dbReference type="Proteomes" id="UP000032552">
    <property type="component" value="Unassembled WGS sequence"/>
</dbReference>
<dbReference type="AlphaFoldDB" id="A0A0C9QAC0"/>
<evidence type="ECO:0000313" key="2">
    <source>
        <dbReference type="EMBL" id="GAN35623.1"/>
    </source>
</evidence>
<evidence type="ECO:0000313" key="3">
    <source>
        <dbReference type="Proteomes" id="UP000032552"/>
    </source>
</evidence>
<dbReference type="InterPro" id="IPR038461">
    <property type="entry name" value="Schlafen_AlbA_2_dom_sf"/>
</dbReference>
<dbReference type="InterPro" id="IPR038475">
    <property type="entry name" value="RecG_C_sf"/>
</dbReference>